<keyword evidence="1" id="KW-0812">Transmembrane</keyword>
<feature type="transmembrane region" description="Helical" evidence="1">
    <location>
        <begin position="136"/>
        <end position="161"/>
    </location>
</feature>
<gene>
    <name evidence="2" type="ORF">EDC62_0231</name>
</gene>
<keyword evidence="1" id="KW-0472">Membrane</keyword>
<feature type="transmembrane region" description="Helical" evidence="1">
    <location>
        <begin position="107"/>
        <end position="130"/>
    </location>
</feature>
<reference evidence="2 3" key="1">
    <citation type="submission" date="2018-11" db="EMBL/GenBank/DDBJ databases">
        <title>Genomic Encyclopedia of Type Strains, Phase IV (KMG-IV): sequencing the most valuable type-strain genomes for metagenomic binning, comparative biology and taxonomic classification.</title>
        <authorList>
            <person name="Goeker M."/>
        </authorList>
    </citation>
    <scope>NUCLEOTIDE SEQUENCE [LARGE SCALE GENOMIC DNA]</scope>
    <source>
        <strain evidence="2 3">DSM 101684</strain>
    </source>
</reference>
<keyword evidence="3" id="KW-1185">Reference proteome</keyword>
<feature type="transmembrane region" description="Helical" evidence="1">
    <location>
        <begin position="75"/>
        <end position="100"/>
    </location>
</feature>
<proteinExistence type="predicted"/>
<organism evidence="2 3">
    <name type="scientific">Tibeticola sediminis</name>
    <dbReference type="NCBI Taxonomy" id="1917811"/>
    <lineage>
        <taxon>Bacteria</taxon>
        <taxon>Pseudomonadati</taxon>
        <taxon>Pseudomonadota</taxon>
        <taxon>Betaproteobacteria</taxon>
        <taxon>Burkholderiales</taxon>
        <taxon>Comamonadaceae</taxon>
        <taxon>Tibeticola</taxon>
    </lineage>
</organism>
<evidence type="ECO:0000313" key="3">
    <source>
        <dbReference type="Proteomes" id="UP000272193"/>
    </source>
</evidence>
<name>A0A3N4VF88_9BURK</name>
<dbReference type="EMBL" id="RKQL01000001">
    <property type="protein sequence ID" value="RPE72540.1"/>
    <property type="molecule type" value="Genomic_DNA"/>
</dbReference>
<accession>A0A3N4VF88</accession>
<sequence>MSQALIAPSYAEIARLHRHFRLLNGPPEALEVILSPSITGSALDTWMQTPAHVAAFEQLIASPSGAAAMCASSTAMAAVVASSTAMAAVAASSTAMAAVVASSTAMAAVVASSTAMAAVAASSTAMAAVLASSSAWAAVVASSTAMAAVAASSTAMAAVAASSTAMAAVWASDTAADAVLTSTTAKTAVWESDTALTALQAAPAQIARQIGISGRTMYASTGSDSFTFVANGTRVILLRRWYGSNEYDYLQWSRSGGDLSTPSGRSLYGQPGYGTQTGSYTSNGSYCNSESDAANLVCACSGLRRNTWYYGRTLYVRYITV</sequence>
<protein>
    <submittedName>
        <fullName evidence="2">Uncharacterized protein</fullName>
    </submittedName>
</protein>
<dbReference type="Proteomes" id="UP000272193">
    <property type="component" value="Unassembled WGS sequence"/>
</dbReference>
<dbReference type="AlphaFoldDB" id="A0A3N4VF88"/>
<keyword evidence="1" id="KW-1133">Transmembrane helix</keyword>
<evidence type="ECO:0000313" key="2">
    <source>
        <dbReference type="EMBL" id="RPE72540.1"/>
    </source>
</evidence>
<evidence type="ECO:0000256" key="1">
    <source>
        <dbReference type="SAM" id="Phobius"/>
    </source>
</evidence>
<comment type="caution">
    <text evidence="2">The sequence shown here is derived from an EMBL/GenBank/DDBJ whole genome shotgun (WGS) entry which is preliminary data.</text>
</comment>